<dbReference type="Gene3D" id="2.30.29.30">
    <property type="entry name" value="Pleckstrin-homology domain (PH domain)/Phosphotyrosine-binding domain (PTB)"/>
    <property type="match status" value="1"/>
</dbReference>
<comment type="caution">
    <text evidence="3">The sequence shown here is derived from an EMBL/GenBank/DDBJ whole genome shotgun (WGS) entry which is preliminary data.</text>
</comment>
<reference evidence="3 4" key="1">
    <citation type="submission" date="2019-07" db="EMBL/GenBank/DDBJ databases">
        <title>Annotation for the trematode Paragonimus westermani.</title>
        <authorList>
            <person name="Choi Y.-J."/>
        </authorList>
    </citation>
    <scope>NUCLEOTIDE SEQUENCE [LARGE SCALE GENOMIC DNA]</scope>
    <source>
        <strain evidence="3">180907_Pwestermani</strain>
    </source>
</reference>
<dbReference type="GO" id="GO:0005886">
    <property type="term" value="C:plasma membrane"/>
    <property type="evidence" value="ECO:0007669"/>
    <property type="project" value="TreeGrafter"/>
</dbReference>
<dbReference type="GO" id="GO:0007266">
    <property type="term" value="P:Rho protein signal transduction"/>
    <property type="evidence" value="ECO:0007669"/>
    <property type="project" value="TreeGrafter"/>
</dbReference>
<dbReference type="GO" id="GO:0003779">
    <property type="term" value="F:actin binding"/>
    <property type="evidence" value="ECO:0007669"/>
    <property type="project" value="TreeGrafter"/>
</dbReference>
<dbReference type="EMBL" id="JTDF01006043">
    <property type="protein sequence ID" value="KAF8565827.1"/>
    <property type="molecule type" value="Genomic_DNA"/>
</dbReference>
<gene>
    <name evidence="3" type="ORF">P879_04195</name>
</gene>
<feature type="region of interest" description="Disordered" evidence="1">
    <location>
        <begin position="556"/>
        <end position="583"/>
    </location>
</feature>
<feature type="region of interest" description="Disordered" evidence="1">
    <location>
        <begin position="146"/>
        <end position="165"/>
    </location>
</feature>
<organism evidence="3 4">
    <name type="scientific">Paragonimus westermani</name>
    <dbReference type="NCBI Taxonomy" id="34504"/>
    <lineage>
        <taxon>Eukaryota</taxon>
        <taxon>Metazoa</taxon>
        <taxon>Spiralia</taxon>
        <taxon>Lophotrochozoa</taxon>
        <taxon>Platyhelminthes</taxon>
        <taxon>Trematoda</taxon>
        <taxon>Digenea</taxon>
        <taxon>Plagiorchiida</taxon>
        <taxon>Troglotremata</taxon>
        <taxon>Troglotrematidae</taxon>
        <taxon>Paragonimus</taxon>
    </lineage>
</organism>
<evidence type="ECO:0000313" key="3">
    <source>
        <dbReference type="EMBL" id="KAF8565827.1"/>
    </source>
</evidence>
<protein>
    <recommendedName>
        <fullName evidence="2">EPS8 spectrin-like domain-containing protein</fullName>
    </recommendedName>
</protein>
<dbReference type="OrthoDB" id="4680325at2759"/>
<keyword evidence="4" id="KW-1185">Reference proteome</keyword>
<dbReference type="InterPro" id="IPR011993">
    <property type="entry name" value="PH-like_dom_sf"/>
</dbReference>
<dbReference type="InterPro" id="IPR039801">
    <property type="entry name" value="EPS8-like"/>
</dbReference>
<dbReference type="SUPFAM" id="SSF50044">
    <property type="entry name" value="SH3-domain"/>
    <property type="match status" value="1"/>
</dbReference>
<evidence type="ECO:0000313" key="4">
    <source>
        <dbReference type="Proteomes" id="UP000699462"/>
    </source>
</evidence>
<evidence type="ECO:0000259" key="2">
    <source>
        <dbReference type="Pfam" id="PF22975"/>
    </source>
</evidence>
<feature type="compositionally biased region" description="Basic and acidic residues" evidence="1">
    <location>
        <begin position="148"/>
        <end position="161"/>
    </location>
</feature>
<dbReference type="Proteomes" id="UP000699462">
    <property type="component" value="Unassembled WGS sequence"/>
</dbReference>
<evidence type="ECO:0000256" key="1">
    <source>
        <dbReference type="SAM" id="MobiDB-lite"/>
    </source>
</evidence>
<dbReference type="Pfam" id="PF22975">
    <property type="entry name" value="EPS8_2nd"/>
    <property type="match status" value="1"/>
</dbReference>
<name>A0A8T0DGE2_9TREM</name>
<dbReference type="AlphaFoldDB" id="A0A8T0DGE2"/>
<proteinExistence type="predicted"/>
<dbReference type="InterPro" id="IPR055093">
    <property type="entry name" value="EPS8_2nd"/>
</dbReference>
<dbReference type="InterPro" id="IPR036028">
    <property type="entry name" value="SH3-like_dom_sf"/>
</dbReference>
<accession>A0A8T0DGE2</accession>
<dbReference type="PANTHER" id="PTHR12287:SF23">
    <property type="entry name" value="AROUSER, ISOFORM A-RELATED"/>
    <property type="match status" value="1"/>
</dbReference>
<dbReference type="GO" id="GO:0035023">
    <property type="term" value="P:regulation of Rho protein signal transduction"/>
    <property type="evidence" value="ECO:0007669"/>
    <property type="project" value="TreeGrafter"/>
</dbReference>
<sequence length="648" mass="74011">MPADADTERENESFQLEHICTFLETDYELDPSSILFEVAHLNTNLVIPSTCKLEFNPNGINLIQMDTNEVLESVKWSNVHSPDVIVPTERDYEQRILFCFRSRLSAADTLGYRNQLFVFDVESESKGSLLVGRMLAYQRKHTGSDSLHTVDHLSDRRERSSKTSTNKALRLSRNAINSSYGRNVYMLNRCLDDIQHFGKRLNKCVKMDSDGTTVLNSDGVQVPTRYAAIDCVRKIKYSLNLNQEVEVDAPEAAQKVFIRLIKFVRWLDGIAGIRIVPNFDENLVRDVIEPLLTDRTLEAVRERLTPPLEEFWDDLGAPWNTSSSQWPNPITTYIPLFHTTPKNSVTDLVRKRIFRTSSSTDLTSPIKNTKAMVKCSRPRIKSKEHEHFFMKIQERGGRLCFATVRHMKSRESELDADQGEVFEILDSTKDDCWTVENYSGDRGEVPKLKLRPFTLKPHMYQKERIPKKSARHGDTAFFPSTGGALLQKHSNSRSQPMDPYMNVAYTPIEIPYPIKTATIPSDGSTMMVYLPIQQMGGTQCQGSPVLLLPYRSKSHDEQYQLPGRSDHVRDEHRTSGSFPYQQSPMSGEFAWPYKISTGRMDDFEATSRFGHTPLPSSRLLKYSHPHSPSPYDPTIVLDSKYKPKAARI</sequence>
<feature type="domain" description="EPS8 spectrin-like" evidence="2">
    <location>
        <begin position="182"/>
        <end position="327"/>
    </location>
</feature>
<dbReference type="PANTHER" id="PTHR12287">
    <property type="entry name" value="EPIDERMAL GROWTH FACTOR RECEPTOR KINASE SUBSTRATE EPS8-RELATED PROTEIN"/>
    <property type="match status" value="1"/>
</dbReference>
<feature type="compositionally biased region" description="Basic and acidic residues" evidence="1">
    <location>
        <begin position="556"/>
        <end position="574"/>
    </location>
</feature>